<feature type="transmembrane region" description="Helical" evidence="2">
    <location>
        <begin position="178"/>
        <end position="199"/>
    </location>
</feature>
<dbReference type="EMBL" id="JACGWM010000007">
    <property type="protein sequence ID" value="KAL0362274.1"/>
    <property type="molecule type" value="Genomic_DNA"/>
</dbReference>
<organism evidence="3">
    <name type="scientific">Sesamum calycinum</name>
    <dbReference type="NCBI Taxonomy" id="2727403"/>
    <lineage>
        <taxon>Eukaryota</taxon>
        <taxon>Viridiplantae</taxon>
        <taxon>Streptophyta</taxon>
        <taxon>Embryophyta</taxon>
        <taxon>Tracheophyta</taxon>
        <taxon>Spermatophyta</taxon>
        <taxon>Magnoliopsida</taxon>
        <taxon>eudicotyledons</taxon>
        <taxon>Gunneridae</taxon>
        <taxon>Pentapetalae</taxon>
        <taxon>asterids</taxon>
        <taxon>lamiids</taxon>
        <taxon>Lamiales</taxon>
        <taxon>Pedaliaceae</taxon>
        <taxon>Sesamum</taxon>
    </lineage>
</organism>
<gene>
    <name evidence="3" type="ORF">Scaly_1182600</name>
</gene>
<comment type="caution">
    <text evidence="3">The sequence shown here is derived from an EMBL/GenBank/DDBJ whole genome shotgun (WGS) entry which is preliminary data.</text>
</comment>
<evidence type="ECO:0000256" key="1">
    <source>
        <dbReference type="SAM" id="MobiDB-lite"/>
    </source>
</evidence>
<accession>A0AAW2Q335</accession>
<evidence type="ECO:0000256" key="2">
    <source>
        <dbReference type="SAM" id="Phobius"/>
    </source>
</evidence>
<reference evidence="3" key="1">
    <citation type="submission" date="2020-06" db="EMBL/GenBank/DDBJ databases">
        <authorList>
            <person name="Li T."/>
            <person name="Hu X."/>
            <person name="Zhang T."/>
            <person name="Song X."/>
            <person name="Zhang H."/>
            <person name="Dai N."/>
            <person name="Sheng W."/>
            <person name="Hou X."/>
            <person name="Wei L."/>
        </authorList>
    </citation>
    <scope>NUCLEOTIDE SEQUENCE</scope>
    <source>
        <strain evidence="3">KEN8</strain>
        <tissue evidence="3">Leaf</tissue>
    </source>
</reference>
<keyword evidence="2" id="KW-1133">Transmembrane helix</keyword>
<keyword evidence="2" id="KW-0812">Transmembrane</keyword>
<evidence type="ECO:0000313" key="3">
    <source>
        <dbReference type="EMBL" id="KAL0362274.1"/>
    </source>
</evidence>
<feature type="compositionally biased region" description="Low complexity" evidence="1">
    <location>
        <begin position="216"/>
        <end position="227"/>
    </location>
</feature>
<proteinExistence type="predicted"/>
<dbReference type="AlphaFoldDB" id="A0AAW2Q335"/>
<feature type="non-terminal residue" evidence="3">
    <location>
        <position position="284"/>
    </location>
</feature>
<keyword evidence="2" id="KW-0472">Membrane</keyword>
<feature type="region of interest" description="Disordered" evidence="1">
    <location>
        <begin position="208"/>
        <end position="256"/>
    </location>
</feature>
<reference evidence="3" key="2">
    <citation type="journal article" date="2024" name="Plant">
        <title>Genomic evolution and insights into agronomic trait innovations of Sesamum species.</title>
        <authorList>
            <person name="Miao H."/>
            <person name="Wang L."/>
            <person name="Qu L."/>
            <person name="Liu H."/>
            <person name="Sun Y."/>
            <person name="Le M."/>
            <person name="Wang Q."/>
            <person name="Wei S."/>
            <person name="Zheng Y."/>
            <person name="Lin W."/>
            <person name="Duan Y."/>
            <person name="Cao H."/>
            <person name="Xiong S."/>
            <person name="Wang X."/>
            <person name="Wei L."/>
            <person name="Li C."/>
            <person name="Ma Q."/>
            <person name="Ju M."/>
            <person name="Zhao R."/>
            <person name="Li G."/>
            <person name="Mu C."/>
            <person name="Tian Q."/>
            <person name="Mei H."/>
            <person name="Zhang T."/>
            <person name="Gao T."/>
            <person name="Zhang H."/>
        </authorList>
    </citation>
    <scope>NUCLEOTIDE SEQUENCE</scope>
    <source>
        <strain evidence="3">KEN8</strain>
    </source>
</reference>
<sequence>MASSHLYKRPRLLDMRARFSLMVGQGTLDAATSPQSCNWVLGLRIMSSWALCIWELVVGLHAALLKTNCRRELLHAKKTLHDLLELRSVKESSSDGKEFLNGMFQRTRLHDTVNVLFPQVKQILLDCLREKDLVPPTNMEERGVGTWCSRYWGSLFPLHYYSRRRQLGRKSSEEHSEAPIVLVVVVTSTVTFIVAFLVFCCFRKCSGSGQGRNDESPLLSLRSSDPSIASSQKSLGLGTSMHGGKPGNGTGGNLFKESVSLSNSEIDIPLETASGPETDVVEPV</sequence>
<protein>
    <submittedName>
        <fullName evidence="3">Uncharacterized protein</fullName>
    </submittedName>
</protein>
<name>A0AAW2Q335_9LAMI</name>